<feature type="compositionally biased region" description="Polar residues" evidence="16">
    <location>
        <begin position="792"/>
        <end position="805"/>
    </location>
</feature>
<comment type="similarity">
    <text evidence="3">Belongs to the MORC ATPase protein family.</text>
</comment>
<evidence type="ECO:0000313" key="19">
    <source>
        <dbReference type="Proteomes" id="UP000026960"/>
    </source>
</evidence>
<sequence length="939" mass="104069">MEPEMEVEVEVEMSPAAAKAAVFSPYSSPSTALLLQRRVVSWAKETGSPATVSVHVGDRSFNLHKDPLVSRCGYLRQAILRCGDGDGEVVELPASFPGGSEAFEVIGLYCYGDAVALDPFNVAAVRCAAEFLDVSGLGARCDLYINQVVLQSWDDALIVLQRCQPLLPVAEELLVVSRCVESLAFMACMEILDPDGDEQRRERDQPGLLAAAAARGLAGRRWDAELCGVGGGGGEASAGPSKSATKQFWKAGDYDGKPLGDGAPQSSVSGLDHVRVHPKFLHSNATSHKWALGALAELLDNSLDEVINGATYVNIDMLENNKDKTRMLLVEDDGGGMDPDKMRQCMSLGYSAKSKVASTIGQYGNGFKTSTMRLGADVLVFSRSGGKGGKRLTQSVGMLSYTFLRSTNKEDIVVPMIDYENQQGWKRKPRTTFADWNTSLQTIITWSPYSTEAELLEQFSSIKEQGTRIIIYNLWEDDEGHLELDFDEDIHDIQLRGGNRDEKNILMAKQFPNSKHFLTYRHSLRSYASILYLRVPSFFQMILRGKEIEHHNIVTDMMLKKEVKYKPVAPNGVPKDSNMVADVTIGFVKDAKHHVDVQGFNVYHKNRLIKPFWRVWTAAGSGGRGVIGVLEANFIEPAHDKQDFERTTLLARLEARLVQMQKDYWSGNAHRIGYSGTRAGRSNETEEDAPEVTQSAQQSPYSTGKNYGKSNKKQSPYSTGKDNGKSNTKSGKASTSFHIQRRTDKSATTKQPGRSIMYGLSDTSDESDSEFVGAPTPTSSRSHILNPHRKSFQNGTALATPPSNGRTERERNKTASQPVQLNAASNGDYTIDDHETIIKQLRDENSSLKERLLKVEESLSQELAIERDKNKSLTERLEDAQRQLETSNKEQEALIDIFSEERGRRDLEEENLRGKLKDASSTIQDLLEQLNAARKGRKF</sequence>
<dbReference type="InterPro" id="IPR045261">
    <property type="entry name" value="MORC_ATPase"/>
</dbReference>
<organism evidence="18">
    <name type="scientific">Oryza barthii</name>
    <dbReference type="NCBI Taxonomy" id="65489"/>
    <lineage>
        <taxon>Eukaryota</taxon>
        <taxon>Viridiplantae</taxon>
        <taxon>Streptophyta</taxon>
        <taxon>Embryophyta</taxon>
        <taxon>Tracheophyta</taxon>
        <taxon>Spermatophyta</taxon>
        <taxon>Magnoliopsida</taxon>
        <taxon>Liliopsida</taxon>
        <taxon>Poales</taxon>
        <taxon>Poaceae</taxon>
        <taxon>BOP clade</taxon>
        <taxon>Oryzoideae</taxon>
        <taxon>Oryzeae</taxon>
        <taxon>Oryzinae</taxon>
        <taxon>Oryza</taxon>
    </lineage>
</organism>
<protein>
    <recommendedName>
        <fullName evidence="17">Morc S5 domain-containing protein</fullName>
    </recommendedName>
</protein>
<dbReference type="PANTHER" id="PTHR23336:SF80">
    <property type="entry name" value="PROTEIN MICRORCHIDIA 7-LIKE"/>
    <property type="match status" value="1"/>
</dbReference>
<evidence type="ECO:0000256" key="6">
    <source>
        <dbReference type="ARBA" id="ARBA00022759"/>
    </source>
</evidence>
<dbReference type="InterPro" id="IPR036890">
    <property type="entry name" value="HATPase_C_sf"/>
</dbReference>
<evidence type="ECO:0000256" key="3">
    <source>
        <dbReference type="ARBA" id="ARBA00007845"/>
    </source>
</evidence>
<dbReference type="GO" id="GO:0005524">
    <property type="term" value="F:ATP binding"/>
    <property type="evidence" value="ECO:0007669"/>
    <property type="project" value="UniProtKB-KW"/>
</dbReference>
<dbReference type="STRING" id="65489.A0A0D3GSV6"/>
<dbReference type="SUPFAM" id="SSF55874">
    <property type="entry name" value="ATPase domain of HSP90 chaperone/DNA topoisomerase II/histidine kinase"/>
    <property type="match status" value="1"/>
</dbReference>
<feature type="region of interest" description="Disordered" evidence="16">
    <location>
        <begin position="669"/>
        <end position="827"/>
    </location>
</feature>
<reference evidence="18" key="2">
    <citation type="submission" date="2015-03" db="UniProtKB">
        <authorList>
            <consortium name="EnsemblPlants"/>
        </authorList>
    </citation>
    <scope>IDENTIFICATION</scope>
</reference>
<dbReference type="InterPro" id="IPR041006">
    <property type="entry name" value="Morc_S5"/>
</dbReference>
<evidence type="ECO:0000256" key="14">
    <source>
        <dbReference type="ARBA" id="ARBA00023242"/>
    </source>
</evidence>
<keyword evidence="13" id="KW-0234">DNA repair</keyword>
<feature type="domain" description="Morc S5" evidence="17">
    <location>
        <begin position="522"/>
        <end position="665"/>
    </location>
</feature>
<evidence type="ECO:0000313" key="18">
    <source>
        <dbReference type="EnsemblPlants" id="OBART07G20180.1"/>
    </source>
</evidence>
<evidence type="ECO:0000256" key="15">
    <source>
        <dbReference type="SAM" id="Coils"/>
    </source>
</evidence>
<dbReference type="GO" id="GO:0031047">
    <property type="term" value="P:regulatory ncRNA-mediated gene silencing"/>
    <property type="evidence" value="ECO:0007669"/>
    <property type="project" value="UniProtKB-KW"/>
</dbReference>
<dbReference type="FunFam" id="3.30.565.10:FF:000075">
    <property type="entry name" value="MORC family CW-type zinc finger protein 4"/>
    <property type="match status" value="1"/>
</dbReference>
<evidence type="ECO:0000256" key="5">
    <source>
        <dbReference type="ARBA" id="ARBA00022741"/>
    </source>
</evidence>
<feature type="coiled-coil region" evidence="15">
    <location>
        <begin position="831"/>
        <end position="936"/>
    </location>
</feature>
<dbReference type="Pfam" id="PF13589">
    <property type="entry name" value="HATPase_c_3"/>
    <property type="match status" value="1"/>
</dbReference>
<evidence type="ECO:0000259" key="17">
    <source>
        <dbReference type="Pfam" id="PF17942"/>
    </source>
</evidence>
<evidence type="ECO:0000256" key="1">
    <source>
        <dbReference type="ARBA" id="ARBA00004123"/>
    </source>
</evidence>
<evidence type="ECO:0000256" key="11">
    <source>
        <dbReference type="ARBA" id="ARBA00023054"/>
    </source>
</evidence>
<evidence type="ECO:0000256" key="4">
    <source>
        <dbReference type="ARBA" id="ARBA00022722"/>
    </source>
</evidence>
<proteinExistence type="inferred from homology"/>
<evidence type="ECO:0000256" key="8">
    <source>
        <dbReference type="ARBA" id="ARBA00022801"/>
    </source>
</evidence>
<evidence type="ECO:0000256" key="9">
    <source>
        <dbReference type="ARBA" id="ARBA00022840"/>
    </source>
</evidence>
<dbReference type="SUPFAM" id="SSF54695">
    <property type="entry name" value="POZ domain"/>
    <property type="match status" value="1"/>
</dbReference>
<accession>A0A0D3GSV6</accession>
<comment type="subcellular location">
    <subcellularLocation>
        <location evidence="1">Nucleus</location>
    </subcellularLocation>
</comment>
<keyword evidence="5" id="KW-0547">Nucleotide-binding</keyword>
<feature type="compositionally biased region" description="Polar residues" evidence="16">
    <location>
        <begin position="692"/>
        <end position="738"/>
    </location>
</feature>
<evidence type="ECO:0000256" key="12">
    <source>
        <dbReference type="ARBA" id="ARBA00023158"/>
    </source>
</evidence>
<dbReference type="EnsemblPlants" id="OBART07G20180.1">
    <property type="protein sequence ID" value="OBART07G20180.1"/>
    <property type="gene ID" value="OBART07G20180"/>
</dbReference>
<evidence type="ECO:0000256" key="2">
    <source>
        <dbReference type="ARBA" id="ARBA00004906"/>
    </source>
</evidence>
<dbReference type="Gene3D" id="3.30.710.10">
    <property type="entry name" value="Potassium Channel Kv1.1, Chain A"/>
    <property type="match status" value="1"/>
</dbReference>
<keyword evidence="4" id="KW-0540">Nuclease</keyword>
<feature type="compositionally biased region" description="Polar residues" evidence="16">
    <location>
        <begin position="814"/>
        <end position="827"/>
    </location>
</feature>
<dbReference type="HOGENOM" id="CLU_011516_6_0_1"/>
<dbReference type="Pfam" id="PF17942">
    <property type="entry name" value="Morc6_S5"/>
    <property type="match status" value="1"/>
</dbReference>
<dbReference type="GO" id="GO:0016887">
    <property type="term" value="F:ATP hydrolysis activity"/>
    <property type="evidence" value="ECO:0007669"/>
    <property type="project" value="InterPro"/>
</dbReference>
<name>A0A0D3GSV6_9ORYZ</name>
<evidence type="ECO:0000256" key="7">
    <source>
        <dbReference type="ARBA" id="ARBA00022763"/>
    </source>
</evidence>
<dbReference type="GO" id="GO:0006325">
    <property type="term" value="P:chromatin organization"/>
    <property type="evidence" value="ECO:0007669"/>
    <property type="project" value="UniProtKB-KW"/>
</dbReference>
<dbReference type="Gene3D" id="3.30.565.10">
    <property type="entry name" value="Histidine kinase-like ATPase, C-terminal domain"/>
    <property type="match status" value="1"/>
</dbReference>
<evidence type="ECO:0000256" key="13">
    <source>
        <dbReference type="ARBA" id="ARBA00023204"/>
    </source>
</evidence>
<keyword evidence="8" id="KW-0378">Hydrolase</keyword>
<dbReference type="GO" id="GO:0004519">
    <property type="term" value="F:endonuclease activity"/>
    <property type="evidence" value="ECO:0007669"/>
    <property type="project" value="UniProtKB-KW"/>
</dbReference>
<evidence type="ECO:0000256" key="10">
    <source>
        <dbReference type="ARBA" id="ARBA00022853"/>
    </source>
</evidence>
<evidence type="ECO:0000256" key="16">
    <source>
        <dbReference type="SAM" id="MobiDB-lite"/>
    </source>
</evidence>
<keyword evidence="10" id="KW-0156">Chromatin regulator</keyword>
<keyword evidence="12" id="KW-0943">RNA-mediated gene silencing</keyword>
<dbReference type="eggNOG" id="KOG1845">
    <property type="taxonomic scope" value="Eukaryota"/>
</dbReference>
<keyword evidence="9" id="KW-0067">ATP-binding</keyword>
<dbReference type="GO" id="GO:0005634">
    <property type="term" value="C:nucleus"/>
    <property type="evidence" value="ECO:0007669"/>
    <property type="project" value="UniProtKB-SubCell"/>
</dbReference>
<dbReference type="InterPro" id="IPR011333">
    <property type="entry name" value="SKP1/BTB/POZ_sf"/>
</dbReference>
<dbReference type="GO" id="GO:0006281">
    <property type="term" value="P:DNA repair"/>
    <property type="evidence" value="ECO:0007669"/>
    <property type="project" value="UniProtKB-KW"/>
</dbReference>
<dbReference type="AlphaFoldDB" id="A0A0D3GSV6"/>
<dbReference type="PANTHER" id="PTHR23336">
    <property type="entry name" value="ZINC FINGER CW-TYPE COILED-COIL DOMAIN PROTEIN 3"/>
    <property type="match status" value="1"/>
</dbReference>
<reference evidence="18" key="1">
    <citation type="journal article" date="2009" name="Rice">
        <title>De Novo Next Generation Sequencing of Plant Genomes.</title>
        <authorList>
            <person name="Rounsley S."/>
            <person name="Marri P.R."/>
            <person name="Yu Y."/>
            <person name="He R."/>
            <person name="Sisneros N."/>
            <person name="Goicoechea J.L."/>
            <person name="Lee S.J."/>
            <person name="Angelova A."/>
            <person name="Kudrna D."/>
            <person name="Luo M."/>
            <person name="Affourtit J."/>
            <person name="Desany B."/>
            <person name="Knight J."/>
            <person name="Niazi F."/>
            <person name="Egholm M."/>
            <person name="Wing R.A."/>
        </authorList>
    </citation>
    <scope>NUCLEOTIDE SEQUENCE [LARGE SCALE GENOMIC DNA]</scope>
    <source>
        <strain evidence="18">cv. IRGC 105608</strain>
    </source>
</reference>
<comment type="pathway">
    <text evidence="2">Protein modification; protein ubiquitination.</text>
</comment>
<keyword evidence="14" id="KW-0539">Nucleus</keyword>
<dbReference type="PaxDb" id="65489-OBART07G20180.1"/>
<keyword evidence="19" id="KW-1185">Reference proteome</keyword>
<keyword evidence="11 15" id="KW-0175">Coiled coil</keyword>
<dbReference type="GO" id="GO:0031349">
    <property type="term" value="P:positive regulation of defense response"/>
    <property type="evidence" value="ECO:0007669"/>
    <property type="project" value="UniProtKB-ARBA"/>
</dbReference>
<keyword evidence="7" id="KW-0227">DNA damage</keyword>
<dbReference type="Proteomes" id="UP000026960">
    <property type="component" value="Chromosome 7"/>
</dbReference>
<keyword evidence="6" id="KW-0255">Endonuclease</keyword>
<dbReference type="Gramene" id="OBART07G20180.1">
    <property type="protein sequence ID" value="OBART07G20180.1"/>
    <property type="gene ID" value="OBART07G20180"/>
</dbReference>